<protein>
    <recommendedName>
        <fullName evidence="3">RRM domain-containing protein</fullName>
    </recommendedName>
</protein>
<dbReference type="PROSITE" id="PS50102">
    <property type="entry name" value="RRM"/>
    <property type="match status" value="1"/>
</dbReference>
<dbReference type="GeneTree" id="ENSGT00940000153425"/>
<sequence length="100" mass="10686">ICLEGPLGELETVTSPPTHQGGETVGVDGPGKLFIGGLNIETNEKALEGVCGKCGRIVEPLLMKDRETNKSRGFAFVTFESPAGVERVIRIFNGKIWKSG</sequence>
<dbReference type="PANTHER" id="PTHR48034">
    <property type="entry name" value="TRANSFORMER-2 SEX-DETERMINING PROTEIN-RELATED"/>
    <property type="match status" value="1"/>
</dbReference>
<reference evidence="4" key="2">
    <citation type="submission" date="2025-09" db="UniProtKB">
        <authorList>
            <consortium name="Ensembl"/>
        </authorList>
    </citation>
    <scope>IDENTIFICATION</scope>
</reference>
<dbReference type="SUPFAM" id="SSF54928">
    <property type="entry name" value="RNA-binding domain, RBD"/>
    <property type="match status" value="1"/>
</dbReference>
<feature type="domain" description="RRM" evidence="3">
    <location>
        <begin position="31"/>
        <end position="100"/>
    </location>
</feature>
<reference evidence="4" key="1">
    <citation type="submission" date="2025-08" db="UniProtKB">
        <authorList>
            <consortium name="Ensembl"/>
        </authorList>
    </citation>
    <scope>IDENTIFICATION</scope>
</reference>
<evidence type="ECO:0000256" key="1">
    <source>
        <dbReference type="ARBA" id="ARBA00022884"/>
    </source>
</evidence>
<name>A0A8C5ZQT8_MARMA</name>
<dbReference type="InterPro" id="IPR012677">
    <property type="entry name" value="Nucleotide-bd_a/b_plait_sf"/>
</dbReference>
<keyword evidence="1 2" id="KW-0694">RNA-binding</keyword>
<evidence type="ECO:0000256" key="2">
    <source>
        <dbReference type="PROSITE-ProRule" id="PRU00176"/>
    </source>
</evidence>
<dbReference type="Proteomes" id="UP000694407">
    <property type="component" value="Unplaced"/>
</dbReference>
<organism evidence="4 5">
    <name type="scientific">Marmota marmota marmota</name>
    <name type="common">Alpine marmot</name>
    <dbReference type="NCBI Taxonomy" id="9994"/>
    <lineage>
        <taxon>Eukaryota</taxon>
        <taxon>Metazoa</taxon>
        <taxon>Chordata</taxon>
        <taxon>Craniata</taxon>
        <taxon>Vertebrata</taxon>
        <taxon>Euteleostomi</taxon>
        <taxon>Mammalia</taxon>
        <taxon>Eutheria</taxon>
        <taxon>Euarchontoglires</taxon>
        <taxon>Glires</taxon>
        <taxon>Rodentia</taxon>
        <taxon>Sciuromorpha</taxon>
        <taxon>Sciuridae</taxon>
        <taxon>Xerinae</taxon>
        <taxon>Marmotini</taxon>
        <taxon>Marmota</taxon>
    </lineage>
</organism>
<dbReference type="Ensembl" id="ENSMMMT00000018984.1">
    <property type="protein sequence ID" value="ENSMMMP00000016671.1"/>
    <property type="gene ID" value="ENSMMMG00000014837.1"/>
</dbReference>
<dbReference type="Gene3D" id="3.30.70.330">
    <property type="match status" value="1"/>
</dbReference>
<evidence type="ECO:0000313" key="4">
    <source>
        <dbReference type="Ensembl" id="ENSMMMP00000016671.1"/>
    </source>
</evidence>
<dbReference type="InterPro" id="IPR050441">
    <property type="entry name" value="RBM"/>
</dbReference>
<dbReference type="InterPro" id="IPR035979">
    <property type="entry name" value="RBD_domain_sf"/>
</dbReference>
<proteinExistence type="predicted"/>
<dbReference type="SMART" id="SM00360">
    <property type="entry name" value="RRM"/>
    <property type="match status" value="1"/>
</dbReference>
<evidence type="ECO:0000313" key="5">
    <source>
        <dbReference type="Proteomes" id="UP000694407"/>
    </source>
</evidence>
<evidence type="ECO:0000259" key="3">
    <source>
        <dbReference type="PROSITE" id="PS50102"/>
    </source>
</evidence>
<keyword evidence="5" id="KW-1185">Reference proteome</keyword>
<dbReference type="InterPro" id="IPR000504">
    <property type="entry name" value="RRM_dom"/>
</dbReference>
<dbReference type="GO" id="GO:0003723">
    <property type="term" value="F:RNA binding"/>
    <property type="evidence" value="ECO:0007669"/>
    <property type="project" value="UniProtKB-UniRule"/>
</dbReference>
<accession>A0A8C5ZQT8</accession>
<dbReference type="AlphaFoldDB" id="A0A8C5ZQT8"/>
<dbReference type="Pfam" id="PF00076">
    <property type="entry name" value="RRM_1"/>
    <property type="match status" value="1"/>
</dbReference>